<dbReference type="InterPro" id="IPR044843">
    <property type="entry name" value="Trans_IPPS_bact-type"/>
</dbReference>
<dbReference type="InterPro" id="IPR019845">
    <property type="entry name" value="Squalene/phytoene_synthase_CS"/>
</dbReference>
<dbReference type="SFLD" id="SFLDG01018">
    <property type="entry name" value="Squalene/Phytoene_Synthase_Lik"/>
    <property type="match status" value="1"/>
</dbReference>
<dbReference type="PROSITE" id="PS01044">
    <property type="entry name" value="SQUALEN_PHYTOEN_SYN_1"/>
    <property type="match status" value="1"/>
</dbReference>
<dbReference type="Proteomes" id="UP000278222">
    <property type="component" value="Unassembled WGS sequence"/>
</dbReference>
<dbReference type="InterPro" id="IPR033904">
    <property type="entry name" value="Trans_IPPS_HH"/>
</dbReference>
<keyword evidence="1 2" id="KW-0808">Transferase</keyword>
<gene>
    <name evidence="2" type="ORF">EDC65_5114</name>
</gene>
<dbReference type="GO" id="GO:0051996">
    <property type="term" value="F:squalene synthase [NAD(P)H] activity"/>
    <property type="evidence" value="ECO:0007669"/>
    <property type="project" value="InterPro"/>
</dbReference>
<dbReference type="Pfam" id="PF00494">
    <property type="entry name" value="SQS_PSY"/>
    <property type="match status" value="1"/>
</dbReference>
<dbReference type="NCBIfam" id="TIGR03465">
    <property type="entry name" value="HpnD"/>
    <property type="match status" value="1"/>
</dbReference>
<dbReference type="InterPro" id="IPR008949">
    <property type="entry name" value="Isoprenoid_synthase_dom_sf"/>
</dbReference>
<dbReference type="GO" id="GO:0016117">
    <property type="term" value="P:carotenoid biosynthetic process"/>
    <property type="evidence" value="ECO:0007669"/>
    <property type="project" value="InterPro"/>
</dbReference>
<proteinExistence type="predicted"/>
<sequence length="276" mass="30421">MSEVVVLDVVRNAGSSFYWAMRLLPRERRQAMYAVYAFCRIVDDIADGPLPPAEKRDGLAHWRREVERLFDGAPTEPVARALAGPVEQYGLAKSDFLAVIDGMEMDAAGPIVAPSWAELRRYCACVAGAVGLISVRIFGTGEAEGRRLAAALGEAVQLTNILRDLAEDAGDGRLYLPREELAAHDVPPGPPDVVLAHPALVPVCQAVAAVARSRFDEAAHLLAAIPRQAGRPARIMLAVYSRLLERMERRGFDRLEPRVRLGRAERLWLAIRHSWF</sequence>
<dbReference type="PROSITE" id="PS01045">
    <property type="entry name" value="SQUALEN_PHYTOEN_SYN_2"/>
    <property type="match status" value="1"/>
</dbReference>
<dbReference type="CDD" id="cd00683">
    <property type="entry name" value="Trans_IPPS_HH"/>
    <property type="match status" value="1"/>
</dbReference>
<evidence type="ECO:0000313" key="2">
    <source>
        <dbReference type="EMBL" id="ROP81258.1"/>
    </source>
</evidence>
<dbReference type="SUPFAM" id="SSF48576">
    <property type="entry name" value="Terpenoid synthases"/>
    <property type="match status" value="1"/>
</dbReference>
<dbReference type="SFLD" id="SFLDG01212">
    <property type="entry name" value="Phytoene_synthase_like"/>
    <property type="match status" value="1"/>
</dbReference>
<dbReference type="SFLD" id="SFLDS00005">
    <property type="entry name" value="Isoprenoid_Synthase_Type_I"/>
    <property type="match status" value="1"/>
</dbReference>
<accession>A0A3N1KSK6</accession>
<reference evidence="2 3" key="1">
    <citation type="submission" date="2018-11" db="EMBL/GenBank/DDBJ databases">
        <title>Genomic Encyclopedia of Type Strains, Phase IV (KMG-IV): sequencing the most valuable type-strain genomes for metagenomic binning, comparative biology and taxonomic classification.</title>
        <authorList>
            <person name="Goeker M."/>
        </authorList>
    </citation>
    <scope>NUCLEOTIDE SEQUENCE [LARGE SCALE GENOMIC DNA]</scope>
    <source>
        <strain evidence="2 3">DSM 5900</strain>
    </source>
</reference>
<dbReference type="OrthoDB" id="9807580at2"/>
<comment type="caution">
    <text evidence="2">The sequence shown here is derived from an EMBL/GenBank/DDBJ whole genome shotgun (WGS) entry which is preliminary data.</text>
</comment>
<protein>
    <submittedName>
        <fullName evidence="2">Farnesyl-diphosphate farnesyltransferase</fullName>
    </submittedName>
</protein>
<dbReference type="RefSeq" id="WP_123694998.1">
    <property type="nucleotide sequence ID" value="NZ_AP019700.1"/>
</dbReference>
<evidence type="ECO:0000313" key="3">
    <source>
        <dbReference type="Proteomes" id="UP000278222"/>
    </source>
</evidence>
<dbReference type="EMBL" id="RJKX01000018">
    <property type="protein sequence ID" value="ROP81258.1"/>
    <property type="molecule type" value="Genomic_DNA"/>
</dbReference>
<dbReference type="Gene3D" id="1.10.600.10">
    <property type="entry name" value="Farnesyl Diphosphate Synthase"/>
    <property type="match status" value="1"/>
</dbReference>
<dbReference type="PANTHER" id="PTHR31480">
    <property type="entry name" value="BIFUNCTIONAL LYCOPENE CYCLASE/PHYTOENE SYNTHASE"/>
    <property type="match status" value="1"/>
</dbReference>
<organism evidence="2 3">
    <name type="scientific">Stella humosa</name>
    <dbReference type="NCBI Taxonomy" id="94"/>
    <lineage>
        <taxon>Bacteria</taxon>
        <taxon>Pseudomonadati</taxon>
        <taxon>Pseudomonadota</taxon>
        <taxon>Alphaproteobacteria</taxon>
        <taxon>Rhodospirillales</taxon>
        <taxon>Stellaceae</taxon>
        <taxon>Stella</taxon>
    </lineage>
</organism>
<evidence type="ECO:0000256" key="1">
    <source>
        <dbReference type="ARBA" id="ARBA00022679"/>
    </source>
</evidence>
<dbReference type="GO" id="GO:0004311">
    <property type="term" value="F:geranylgeranyl diphosphate synthase activity"/>
    <property type="evidence" value="ECO:0007669"/>
    <property type="project" value="InterPro"/>
</dbReference>
<keyword evidence="3" id="KW-1185">Reference proteome</keyword>
<dbReference type="InterPro" id="IPR017828">
    <property type="entry name" value="SQ_synth_HpnD-like"/>
</dbReference>
<dbReference type="InterPro" id="IPR002060">
    <property type="entry name" value="Squ/phyt_synthse"/>
</dbReference>
<name>A0A3N1KSK6_9PROT</name>
<dbReference type="AlphaFoldDB" id="A0A3N1KSK6"/>